<keyword evidence="4" id="KW-1185">Reference proteome</keyword>
<keyword evidence="3" id="KW-0808">Transferase</keyword>
<reference evidence="3 4" key="1">
    <citation type="submission" date="2016-10" db="EMBL/GenBank/DDBJ databases">
        <title>The Draft Genome Sequence of Actinokineospora bangkokensis 44EHWT reveals the biosynthetic pathway of antifungal compounds Thailandins with unusual extender unit butylmalonyl-CoA.</title>
        <authorList>
            <person name="Greule A."/>
            <person name="Intra B."/>
            <person name="Flemming S."/>
            <person name="Rommel M.G."/>
            <person name="Panbangred W."/>
            <person name="Bechthold A."/>
        </authorList>
    </citation>
    <scope>NUCLEOTIDE SEQUENCE [LARGE SCALE GENOMIC DNA]</scope>
    <source>
        <strain evidence="3 4">44EHW</strain>
    </source>
</reference>
<evidence type="ECO:0000259" key="2">
    <source>
        <dbReference type="Pfam" id="PF00535"/>
    </source>
</evidence>
<dbReference type="Proteomes" id="UP000186040">
    <property type="component" value="Unassembled WGS sequence"/>
</dbReference>
<dbReference type="Pfam" id="PF00535">
    <property type="entry name" value="Glycos_transf_2"/>
    <property type="match status" value="1"/>
</dbReference>
<feature type="domain" description="Glycosyltransferase 2-like" evidence="2">
    <location>
        <begin position="39"/>
        <end position="154"/>
    </location>
</feature>
<evidence type="ECO:0000313" key="4">
    <source>
        <dbReference type="Proteomes" id="UP000186040"/>
    </source>
</evidence>
<organism evidence="3 4">
    <name type="scientific">Actinokineospora bangkokensis</name>
    <dbReference type="NCBI Taxonomy" id="1193682"/>
    <lineage>
        <taxon>Bacteria</taxon>
        <taxon>Bacillati</taxon>
        <taxon>Actinomycetota</taxon>
        <taxon>Actinomycetes</taxon>
        <taxon>Pseudonocardiales</taxon>
        <taxon>Pseudonocardiaceae</taxon>
        <taxon>Actinokineospora</taxon>
    </lineage>
</organism>
<feature type="transmembrane region" description="Helical" evidence="1">
    <location>
        <begin position="274"/>
        <end position="295"/>
    </location>
</feature>
<dbReference type="EMBL" id="MKQR01000009">
    <property type="protein sequence ID" value="OLR93688.1"/>
    <property type="molecule type" value="Genomic_DNA"/>
</dbReference>
<dbReference type="AlphaFoldDB" id="A0A1Q9LNU2"/>
<dbReference type="STRING" id="1193682.BJP25_15625"/>
<accession>A0A1Q9LNU2</accession>
<dbReference type="InterPro" id="IPR001173">
    <property type="entry name" value="Glyco_trans_2-like"/>
</dbReference>
<keyword evidence="1" id="KW-0472">Membrane</keyword>
<dbReference type="PANTHER" id="PTHR43646:SF3">
    <property type="entry name" value="SLR1566 PROTEIN"/>
    <property type="match status" value="1"/>
</dbReference>
<name>A0A1Q9LNU2_9PSEU</name>
<dbReference type="CDD" id="cd00761">
    <property type="entry name" value="Glyco_tranf_GTA_type"/>
    <property type="match status" value="1"/>
</dbReference>
<keyword evidence="1" id="KW-1133">Transmembrane helix</keyword>
<keyword evidence="1" id="KW-0812">Transmembrane</keyword>
<dbReference type="SUPFAM" id="SSF53448">
    <property type="entry name" value="Nucleotide-diphospho-sugar transferases"/>
    <property type="match status" value="1"/>
</dbReference>
<evidence type="ECO:0000256" key="1">
    <source>
        <dbReference type="SAM" id="Phobius"/>
    </source>
</evidence>
<gene>
    <name evidence="3" type="ORF">BJP25_15625</name>
</gene>
<sequence length="363" mass="37385">MIVRSAAWAGCAIALHTFVNTRLVRTPSASPPPCGERVSVLMPVRDEAHRVGPALRSVLAQTGVADLEVVVLDDGSTDGTADVVREIGGDRVRVVVGTPPPPGALGKPNACAGLAAEATGDVLVYVDADVVLAPHAVAAAVALLRANGLDLVSPFPGQLAEGWAARLAQPLLIWSILASLPLRLAERTGRPSMAVANGQFLVVDAAALRRCGGFESVRGEVLDDMAIARRVRVGGGRTAVVDGSGVARCRMYQGWAEVRDGYTKSLWSASGSPAAAGAFAAAFAWLFLLPPLAALRGSRAGLIGYAAAVVSRALAARRTGGRVGDAAAHPLSAALVLVLLARSWWGRRRGTLTWKGRALGGGG</sequence>
<proteinExistence type="predicted"/>
<dbReference type="Gene3D" id="3.90.550.10">
    <property type="entry name" value="Spore Coat Polysaccharide Biosynthesis Protein SpsA, Chain A"/>
    <property type="match status" value="1"/>
</dbReference>
<dbReference type="OrthoDB" id="9806525at2"/>
<dbReference type="PANTHER" id="PTHR43646">
    <property type="entry name" value="GLYCOSYLTRANSFERASE"/>
    <property type="match status" value="1"/>
</dbReference>
<comment type="caution">
    <text evidence="3">The sequence shown here is derived from an EMBL/GenBank/DDBJ whole genome shotgun (WGS) entry which is preliminary data.</text>
</comment>
<evidence type="ECO:0000313" key="3">
    <source>
        <dbReference type="EMBL" id="OLR93688.1"/>
    </source>
</evidence>
<dbReference type="RefSeq" id="WP_075974586.1">
    <property type="nucleotide sequence ID" value="NZ_MKQR01000009.1"/>
</dbReference>
<dbReference type="InterPro" id="IPR029044">
    <property type="entry name" value="Nucleotide-diphossugar_trans"/>
</dbReference>
<protein>
    <submittedName>
        <fullName evidence="3">Glycosyl transferase</fullName>
    </submittedName>
</protein>
<dbReference type="GO" id="GO:0016740">
    <property type="term" value="F:transferase activity"/>
    <property type="evidence" value="ECO:0007669"/>
    <property type="project" value="UniProtKB-KW"/>
</dbReference>
<feature type="transmembrane region" description="Helical" evidence="1">
    <location>
        <begin position="326"/>
        <end position="345"/>
    </location>
</feature>